<evidence type="ECO:0000256" key="1">
    <source>
        <dbReference type="SAM" id="MobiDB-lite"/>
    </source>
</evidence>
<evidence type="ECO:0000313" key="2">
    <source>
        <dbReference type="EMBL" id="CUA77882.1"/>
    </source>
</evidence>
<dbReference type="AlphaFoldDB" id="A0A0K6GGZ7"/>
<sequence length="98" mass="11406">MSSWNQLFQPHHDGFRSTHRPCEQLARSRAWALAEADAAFPGHKQRKKRCMTVCDRPCDSVRSAVGKWVFLEAKAENTTHEVIEHAKTDHHRRKTEEK</sequence>
<dbReference type="EMBL" id="CYGV01001906">
    <property type="protein sequence ID" value="CUA77882.1"/>
    <property type="molecule type" value="Genomic_DNA"/>
</dbReference>
<dbReference type="Proteomes" id="UP000044841">
    <property type="component" value="Unassembled WGS sequence"/>
</dbReference>
<feature type="compositionally biased region" description="Basic and acidic residues" evidence="1">
    <location>
        <begin position="10"/>
        <end position="20"/>
    </location>
</feature>
<feature type="region of interest" description="Disordered" evidence="1">
    <location>
        <begin position="1"/>
        <end position="20"/>
    </location>
</feature>
<gene>
    <name evidence="2" type="ORF">RSOLAG22IIIB_12886</name>
</gene>
<evidence type="ECO:0000313" key="3">
    <source>
        <dbReference type="Proteomes" id="UP000044841"/>
    </source>
</evidence>
<organism evidence="2 3">
    <name type="scientific">Rhizoctonia solani</name>
    <dbReference type="NCBI Taxonomy" id="456999"/>
    <lineage>
        <taxon>Eukaryota</taxon>
        <taxon>Fungi</taxon>
        <taxon>Dikarya</taxon>
        <taxon>Basidiomycota</taxon>
        <taxon>Agaricomycotina</taxon>
        <taxon>Agaricomycetes</taxon>
        <taxon>Cantharellales</taxon>
        <taxon>Ceratobasidiaceae</taxon>
        <taxon>Rhizoctonia</taxon>
    </lineage>
</organism>
<protein>
    <submittedName>
        <fullName evidence="2">Uncharacterized protein</fullName>
    </submittedName>
</protein>
<accession>A0A0K6GGZ7</accession>
<name>A0A0K6GGZ7_9AGAM</name>
<reference evidence="2 3" key="1">
    <citation type="submission" date="2015-07" db="EMBL/GenBank/DDBJ databases">
        <authorList>
            <person name="Noorani M."/>
        </authorList>
    </citation>
    <scope>NUCLEOTIDE SEQUENCE [LARGE SCALE GENOMIC DNA]</scope>
    <source>
        <strain evidence="2">BBA 69670</strain>
    </source>
</reference>
<keyword evidence="3" id="KW-1185">Reference proteome</keyword>
<proteinExistence type="predicted"/>